<proteinExistence type="predicted"/>
<keyword evidence="1" id="KW-0175">Coiled coil</keyword>
<feature type="coiled-coil region" evidence="1">
    <location>
        <begin position="283"/>
        <end position="317"/>
    </location>
</feature>
<name>A0A8F6M1R0_9GAMM</name>
<dbReference type="AlphaFoldDB" id="A0A8F6M1R0"/>
<dbReference type="RefSeq" id="WP_125279608.1">
    <property type="nucleotide sequence ID" value="NZ_CP078027.1"/>
</dbReference>
<evidence type="ECO:0000256" key="1">
    <source>
        <dbReference type="SAM" id="Coils"/>
    </source>
</evidence>
<protein>
    <submittedName>
        <fullName evidence="2">Uncharacterized protein</fullName>
    </submittedName>
</protein>
<reference evidence="2" key="1">
    <citation type="journal article" date="2019" name="Nat. Commun.">
        <title>Spatiotemporal dynamics of multidrug resistant bacteria on intensive care unit surfaces.</title>
        <authorList>
            <person name="D'Souza A.W."/>
            <person name="Potter R.F."/>
            <person name="Wallace M."/>
            <person name="Shupe A."/>
            <person name="Patel S."/>
            <person name="Sun X."/>
            <person name="Gul D."/>
            <person name="Kwon J.H."/>
            <person name="Andleeb S."/>
            <person name="Burnham C.D."/>
            <person name="Dantas G."/>
        </authorList>
    </citation>
    <scope>NUCLEOTIDE SEQUENCE</scope>
    <source>
        <strain evidence="2">AV_175</strain>
    </source>
</reference>
<dbReference type="EMBL" id="CP078027">
    <property type="protein sequence ID" value="QXR18683.1"/>
    <property type="molecule type" value="Genomic_DNA"/>
</dbReference>
<organism evidence="2">
    <name type="scientific">Acinetobacter variabilis</name>
    <dbReference type="NCBI Taxonomy" id="70346"/>
    <lineage>
        <taxon>Bacteria</taxon>
        <taxon>Pseudomonadati</taxon>
        <taxon>Pseudomonadota</taxon>
        <taxon>Gammaproteobacteria</taxon>
        <taxon>Moraxellales</taxon>
        <taxon>Moraxellaceae</taxon>
        <taxon>Acinetobacter</taxon>
    </lineage>
</organism>
<dbReference type="Proteomes" id="UP000280837">
    <property type="component" value="Chromosome"/>
</dbReference>
<gene>
    <name evidence="2" type="ORF">EGK58_011390</name>
</gene>
<reference evidence="2" key="2">
    <citation type="submission" date="2021-06" db="EMBL/GenBank/DDBJ databases">
        <authorList>
            <person name="Diorio-Toth L."/>
        </authorList>
    </citation>
    <scope>NUCLEOTIDE SEQUENCE</scope>
    <source>
        <strain evidence="2">AV_175</strain>
    </source>
</reference>
<evidence type="ECO:0000313" key="2">
    <source>
        <dbReference type="EMBL" id="QXR18683.1"/>
    </source>
</evidence>
<accession>A0A8F6M1R0</accession>
<sequence>MGFWGSVGSAFSSAARSVSSAVSSVGRGISSAASAVWDTAKSAARKAVDWMADEAENFVGKVKDVWKMAKPWVEKIAPYISKGIALLPFPWAGAVAKAVEKGIQALLALENSPILKKVEQAIIWASNAAKKFREMYLTPKDVKEAEQRQKDLQEAMDAMKTEEQRQSIRFAAVINDYVLVQTHIQEILEKDTIQDFSHYLRLRATQKLLRAAEKTLNTARNLDEITADDSFLLRIGADLLAENANLTDADAEKLDSIIKRRFSGKSLIPFVFEELICAWETKLQNMEAKWKQMNKEVASLKRKVKELEIKMQIESLTANEEVELVNLKNDAKNTAYQLTQQAEENRAMQSYVHAAEGFLQVLEKTAEQFEEEGRDYIVDDVATVGRLLIECAQNGKQWNELTEEEQSLITDYANIFAEDSKKRTQELVEAEV</sequence>